<sequence>MAGEGQTVTTSRKADRFKLMLGGVVLFGCAFLACGFMVGFSLRSSLQGTVTPTPTPSPTPTPLVTTTVTGTVTPTATTDPDAYDGWSTYVLSDCNIRIKVPSDWYPGKRGDLGACGSFRTIPNTGFDTFDDYEGTLVIFAPFLDDSESESVLAFPQEDYNAYLDRVETDPVKAGDSKDLLIGDVRESLLIDKPTKRATIRRVATGTSEHIFYGLFGREFVIMSGGTTLAENQETIDLMLASIQFIEPIQGR</sequence>
<accession>A0A136LYT0</accession>
<dbReference type="EMBL" id="JYNZ01000003">
    <property type="protein sequence ID" value="KXK26820.1"/>
    <property type="molecule type" value="Genomic_DNA"/>
</dbReference>
<keyword evidence="1" id="KW-1133">Transmembrane helix</keyword>
<evidence type="ECO:0000313" key="2">
    <source>
        <dbReference type="EMBL" id="KXK26820.1"/>
    </source>
</evidence>
<feature type="transmembrane region" description="Helical" evidence="1">
    <location>
        <begin position="19"/>
        <end position="42"/>
    </location>
</feature>
<protein>
    <submittedName>
        <fullName evidence="2">Uncharacterized protein</fullName>
    </submittedName>
</protein>
<keyword evidence="1" id="KW-0472">Membrane</keyword>
<reference evidence="2 3" key="1">
    <citation type="submission" date="2015-02" db="EMBL/GenBank/DDBJ databases">
        <title>Improved understanding of the partial-nitritation anammox process through 23 genomes representing the majority of the microbial community.</title>
        <authorList>
            <person name="Speth D.R."/>
            <person name="In T Zandt M."/>
            <person name="Guerrero Cruz S."/>
            <person name="Jetten M.S."/>
            <person name="Dutilh B.E."/>
        </authorList>
    </citation>
    <scope>NUCLEOTIDE SEQUENCE [LARGE SCALE GENOMIC DNA]</scope>
    <source>
        <strain evidence="2">OLB20</strain>
    </source>
</reference>
<organism evidence="2 3">
    <name type="scientific">candidate division WS6 bacterium OLB20</name>
    <dbReference type="NCBI Taxonomy" id="1617426"/>
    <lineage>
        <taxon>Bacteria</taxon>
        <taxon>Candidatus Dojkabacteria</taxon>
    </lineage>
</organism>
<name>A0A136LYT0_9BACT</name>
<dbReference type="STRING" id="1617426.TR69_WS6001000841"/>
<dbReference type="Proteomes" id="UP000070457">
    <property type="component" value="Unassembled WGS sequence"/>
</dbReference>
<proteinExistence type="predicted"/>
<evidence type="ECO:0000256" key="1">
    <source>
        <dbReference type="SAM" id="Phobius"/>
    </source>
</evidence>
<keyword evidence="1" id="KW-0812">Transmembrane</keyword>
<dbReference type="AlphaFoldDB" id="A0A136LYT0"/>
<gene>
    <name evidence="2" type="ORF">TR69_WS6001000841</name>
</gene>
<evidence type="ECO:0000313" key="3">
    <source>
        <dbReference type="Proteomes" id="UP000070457"/>
    </source>
</evidence>
<comment type="caution">
    <text evidence="2">The sequence shown here is derived from an EMBL/GenBank/DDBJ whole genome shotgun (WGS) entry which is preliminary data.</text>
</comment>